<dbReference type="Gene3D" id="6.10.140.2220">
    <property type="match status" value="1"/>
</dbReference>
<dbReference type="KEGG" id="pfy:PFICI_00997"/>
<feature type="compositionally biased region" description="Low complexity" evidence="5">
    <location>
        <begin position="7"/>
        <end position="23"/>
    </location>
</feature>
<reference evidence="8" key="1">
    <citation type="journal article" date="2015" name="BMC Genomics">
        <title>Genomic and transcriptomic analysis of the endophytic fungus Pestalotiopsis fici reveals its lifestyle and high potential for synthesis of natural products.</title>
        <authorList>
            <person name="Wang X."/>
            <person name="Zhang X."/>
            <person name="Liu L."/>
            <person name="Xiang M."/>
            <person name="Wang W."/>
            <person name="Sun X."/>
            <person name="Che Y."/>
            <person name="Guo L."/>
            <person name="Liu G."/>
            <person name="Guo L."/>
            <person name="Wang C."/>
            <person name="Yin W.B."/>
            <person name="Stadler M."/>
            <person name="Zhang X."/>
            <person name="Liu X."/>
        </authorList>
    </citation>
    <scope>NUCLEOTIDE SEQUENCE [LARGE SCALE GENOMIC DNA]</scope>
    <source>
        <strain evidence="8">W106-1 / CGMCC3.15140</strain>
    </source>
</reference>
<keyword evidence="1" id="KW-0479">Metal-binding</keyword>
<evidence type="ECO:0000256" key="3">
    <source>
        <dbReference type="ARBA" id="ARBA00022833"/>
    </source>
</evidence>
<dbReference type="PROSITE" id="PS50865">
    <property type="entry name" value="ZF_MYND_2"/>
    <property type="match status" value="1"/>
</dbReference>
<accession>W3XMF0</accession>
<dbReference type="AlphaFoldDB" id="W3XMF0"/>
<dbReference type="Pfam" id="PF01753">
    <property type="entry name" value="zf-MYND"/>
    <property type="match status" value="1"/>
</dbReference>
<feature type="region of interest" description="Disordered" evidence="5">
    <location>
        <begin position="1"/>
        <end position="27"/>
    </location>
</feature>
<keyword evidence="3" id="KW-0862">Zinc</keyword>
<evidence type="ECO:0000256" key="4">
    <source>
        <dbReference type="PROSITE-ProRule" id="PRU00134"/>
    </source>
</evidence>
<dbReference type="InterPro" id="IPR002893">
    <property type="entry name" value="Znf_MYND"/>
</dbReference>
<dbReference type="InParanoid" id="W3XMF0"/>
<dbReference type="GO" id="GO:0008270">
    <property type="term" value="F:zinc ion binding"/>
    <property type="evidence" value="ECO:0007669"/>
    <property type="project" value="UniProtKB-KW"/>
</dbReference>
<organism evidence="7 8">
    <name type="scientific">Pestalotiopsis fici (strain W106-1 / CGMCC3.15140)</name>
    <dbReference type="NCBI Taxonomy" id="1229662"/>
    <lineage>
        <taxon>Eukaryota</taxon>
        <taxon>Fungi</taxon>
        <taxon>Dikarya</taxon>
        <taxon>Ascomycota</taxon>
        <taxon>Pezizomycotina</taxon>
        <taxon>Sordariomycetes</taxon>
        <taxon>Xylariomycetidae</taxon>
        <taxon>Amphisphaeriales</taxon>
        <taxon>Sporocadaceae</taxon>
        <taxon>Pestalotiopsis</taxon>
    </lineage>
</organism>
<evidence type="ECO:0000313" key="7">
    <source>
        <dbReference type="EMBL" id="ETS87169.1"/>
    </source>
</evidence>
<proteinExistence type="predicted"/>
<feature type="domain" description="MYND-type" evidence="6">
    <location>
        <begin position="31"/>
        <end position="67"/>
    </location>
</feature>
<evidence type="ECO:0000256" key="5">
    <source>
        <dbReference type="SAM" id="MobiDB-lite"/>
    </source>
</evidence>
<dbReference type="EMBL" id="KI912109">
    <property type="protein sequence ID" value="ETS87169.1"/>
    <property type="molecule type" value="Genomic_DNA"/>
</dbReference>
<dbReference type="OrthoDB" id="437457at2759"/>
<evidence type="ECO:0000259" key="6">
    <source>
        <dbReference type="PROSITE" id="PS50865"/>
    </source>
</evidence>
<sequence>MSTKPESSTAQSADAAASASSSSTPTPKFSCAICNSKDAKTCAGCKSTAYCGKACQKADWPCHKLLCSTLANEEFEKDRPDDSIRAVVFPTDEDKPVLRYFAVKGWVEGLYDAAGEVLDEYDNQEFVKMVADALSDEEDSYIQPRPYAYIKVNKVRGYRDTESVLEVWTQLWYPEALPNQSILKAAGGKTKYHPWHRSVMIVAMTNPKTDERGEMVYKDMSLRDFRDAVDWLADFNNPSRKDDAPANAEERYYQLNRFAYADHFARKARENGKGEDKESLYRDADRRRWEEQAEEMRGSSWEAYYKDYNSL</sequence>
<evidence type="ECO:0000256" key="2">
    <source>
        <dbReference type="ARBA" id="ARBA00022771"/>
    </source>
</evidence>
<keyword evidence="2 4" id="KW-0863">Zinc-finger</keyword>
<protein>
    <recommendedName>
        <fullName evidence="6">MYND-type domain-containing protein</fullName>
    </recommendedName>
</protein>
<dbReference type="GeneID" id="19266010"/>
<name>W3XMF0_PESFW</name>
<dbReference type="Proteomes" id="UP000030651">
    <property type="component" value="Unassembled WGS sequence"/>
</dbReference>
<dbReference type="PROSITE" id="PS01360">
    <property type="entry name" value="ZF_MYND_1"/>
    <property type="match status" value="1"/>
</dbReference>
<gene>
    <name evidence="7" type="ORF">PFICI_00997</name>
</gene>
<dbReference type="RefSeq" id="XP_007827769.1">
    <property type="nucleotide sequence ID" value="XM_007829578.1"/>
</dbReference>
<dbReference type="HOGENOM" id="CLU_894604_0_0_1"/>
<evidence type="ECO:0000313" key="8">
    <source>
        <dbReference type="Proteomes" id="UP000030651"/>
    </source>
</evidence>
<keyword evidence="8" id="KW-1185">Reference proteome</keyword>
<dbReference type="SUPFAM" id="SSF144232">
    <property type="entry name" value="HIT/MYND zinc finger-like"/>
    <property type="match status" value="1"/>
</dbReference>
<evidence type="ECO:0000256" key="1">
    <source>
        <dbReference type="ARBA" id="ARBA00022723"/>
    </source>
</evidence>